<evidence type="ECO:0000313" key="1">
    <source>
        <dbReference type="EMBL" id="SES40134.1"/>
    </source>
</evidence>
<dbReference type="Proteomes" id="UP000198885">
    <property type="component" value="Unassembled WGS sequence"/>
</dbReference>
<dbReference type="AlphaFoldDB" id="A0A1H9X217"/>
<dbReference type="EMBL" id="FOGU01000016">
    <property type="protein sequence ID" value="SES40134.1"/>
    <property type="molecule type" value="Genomic_DNA"/>
</dbReference>
<gene>
    <name evidence="1" type="ORF">SAMN04490244_11675</name>
</gene>
<evidence type="ECO:0000313" key="2">
    <source>
        <dbReference type="Proteomes" id="UP000198885"/>
    </source>
</evidence>
<organism evidence="1 2">
    <name type="scientific">Tranquillimonas rosea</name>
    <dbReference type="NCBI Taxonomy" id="641238"/>
    <lineage>
        <taxon>Bacteria</taxon>
        <taxon>Pseudomonadati</taxon>
        <taxon>Pseudomonadota</taxon>
        <taxon>Alphaproteobacteria</taxon>
        <taxon>Rhodobacterales</taxon>
        <taxon>Roseobacteraceae</taxon>
        <taxon>Tranquillimonas</taxon>
    </lineage>
</organism>
<protein>
    <submittedName>
        <fullName evidence="1">Uncharacterized protein</fullName>
    </submittedName>
</protein>
<accession>A0A1H9X217</accession>
<reference evidence="1 2" key="1">
    <citation type="submission" date="2016-10" db="EMBL/GenBank/DDBJ databases">
        <authorList>
            <person name="de Groot N.N."/>
        </authorList>
    </citation>
    <scope>NUCLEOTIDE SEQUENCE [LARGE SCALE GENOMIC DNA]</scope>
    <source>
        <strain evidence="1 2">DSM 23042</strain>
    </source>
</reference>
<proteinExistence type="predicted"/>
<dbReference type="OrthoDB" id="8410508at2"/>
<keyword evidence="2" id="KW-1185">Reference proteome</keyword>
<name>A0A1H9X217_9RHOB</name>
<dbReference type="RefSeq" id="WP_092696187.1">
    <property type="nucleotide sequence ID" value="NZ_FOGU01000016.1"/>
</dbReference>
<sequence>MKTLIAFCRKTGRVLSRFVNRLARALTRKGHLRIGLTLSIPFIAKFEIGYHVTVEKKEDKAA</sequence>